<dbReference type="EMBL" id="CSAJ01001167">
    <property type="protein sequence ID" value="COX68499.1"/>
    <property type="molecule type" value="Genomic_DNA"/>
</dbReference>
<evidence type="ECO:0000313" key="4">
    <source>
        <dbReference type="Proteomes" id="UP000046947"/>
    </source>
</evidence>
<sequence>MHLEQDRDPAALDAVDDVALPHRVAPIEQAGVEERDRFVELLHGTRCGQGEVSNVIAHVGLDGFPRRNICAQPFQLVIEGLGRLAVPVGIEQARPERRFLSFRLFEDRVGGHVVGPVGPLQQQEGQIDRIDAGHVAISLGVAWARAAASSSSCEARKPPSNSQVFRTATASAITHRLNWSQ</sequence>
<evidence type="ECO:0000313" key="3">
    <source>
        <dbReference type="Proteomes" id="UP000044938"/>
    </source>
</evidence>
<proteinExistence type="predicted"/>
<dbReference type="EMBL" id="CFOH01000325">
    <property type="protein sequence ID" value="CFE52563.1"/>
    <property type="molecule type" value="Genomic_DNA"/>
</dbReference>
<reference evidence="3 4" key="1">
    <citation type="submission" date="2015-03" db="EMBL/GenBank/DDBJ databases">
        <authorList>
            <consortium name="Pathogen Informatics"/>
        </authorList>
    </citation>
    <scope>NUCLEOTIDE SEQUENCE [LARGE SCALE GENOMIC DNA]</scope>
    <source>
        <strain evidence="1 4">H09601792</strain>
        <strain evidence="2 3">M09401471</strain>
    </source>
</reference>
<accession>A0A655FT00</accession>
<organism evidence="1 4">
    <name type="scientific">Mycobacterium tuberculosis</name>
    <dbReference type="NCBI Taxonomy" id="1773"/>
    <lineage>
        <taxon>Bacteria</taxon>
        <taxon>Bacillati</taxon>
        <taxon>Actinomycetota</taxon>
        <taxon>Actinomycetes</taxon>
        <taxon>Mycobacteriales</taxon>
        <taxon>Mycobacteriaceae</taxon>
        <taxon>Mycobacterium</taxon>
        <taxon>Mycobacterium tuberculosis complex</taxon>
    </lineage>
</organism>
<dbReference type="AlphaFoldDB" id="A0A655FT00"/>
<evidence type="ECO:0000313" key="1">
    <source>
        <dbReference type="EMBL" id="CFE52563.1"/>
    </source>
</evidence>
<dbReference type="Proteomes" id="UP000046947">
    <property type="component" value="Unassembled WGS sequence"/>
</dbReference>
<protein>
    <submittedName>
        <fullName evidence="1">Uncharacterized protein</fullName>
    </submittedName>
</protein>
<name>A0A655FT00_MYCTX</name>
<gene>
    <name evidence="1" type="ORF">ERS007688_02117</name>
    <name evidence="2" type="ORF">ERS007720_04793</name>
</gene>
<evidence type="ECO:0000313" key="2">
    <source>
        <dbReference type="EMBL" id="COX68499.1"/>
    </source>
</evidence>
<dbReference type="Proteomes" id="UP000044938">
    <property type="component" value="Unassembled WGS sequence"/>
</dbReference>